<dbReference type="Proteomes" id="UP000572540">
    <property type="component" value="Unassembled WGS sequence"/>
</dbReference>
<reference evidence="1 2" key="1">
    <citation type="submission" date="2020-07" db="EMBL/GenBank/DDBJ databases">
        <title>Exploring microbial biodiversity for novel pathways involved in the catabolism of aromatic compounds derived from lignin.</title>
        <authorList>
            <person name="Elkins J."/>
        </authorList>
    </citation>
    <scope>NUCLEOTIDE SEQUENCE [LARGE SCALE GENOMIC DNA]</scope>
    <source>
        <strain evidence="1 2">H2C3B</strain>
    </source>
</reference>
<protein>
    <submittedName>
        <fullName evidence="1">Type III secretion protein L</fullName>
    </submittedName>
</protein>
<dbReference type="AlphaFoldDB" id="A0A7Z0B2T7"/>
<dbReference type="EMBL" id="JACCAU010000001">
    <property type="protein sequence ID" value="NYH19159.1"/>
    <property type="molecule type" value="Genomic_DNA"/>
</dbReference>
<name>A0A7Z0B2T7_9BURK</name>
<dbReference type="InterPro" id="IPR010586">
    <property type="entry name" value="T3SS_stator_protein"/>
</dbReference>
<gene>
    <name evidence="1" type="ORF">GGD41_006387</name>
</gene>
<proteinExistence type="predicted"/>
<evidence type="ECO:0000313" key="2">
    <source>
        <dbReference type="Proteomes" id="UP000572540"/>
    </source>
</evidence>
<comment type="caution">
    <text evidence="1">The sequence shown here is derived from an EMBL/GenBank/DDBJ whole genome shotgun (WGS) entry which is preliminary data.</text>
</comment>
<sequence>MLICRMGAWRIESDGHVSADELASLDGLRAVEAERAAEAARERGRLGEQVRDLKRRAWRHGHSAGKLAALRDYAGRDAAAAFVTQRLEERLAQIVLGVVNDIVGALPPSAALTHQLRRAVAVAQSQRLVSIRVAPAVFEDTARLTSTIQRELGAPLCTVLADAGLPAHSCVIETEAGVIDGGLTVQLRTLERGIREGVAAVLRHYDLNDGAGRTTIDAIGQGVRETVAALAAPVGIWPTPPTPDPSARPASAHVVRHVVTREAA</sequence>
<accession>A0A7Z0B2T7</accession>
<evidence type="ECO:0000313" key="1">
    <source>
        <dbReference type="EMBL" id="NYH19159.1"/>
    </source>
</evidence>
<dbReference type="Pfam" id="PF06635">
    <property type="entry name" value="T3SS_SCTL"/>
    <property type="match status" value="1"/>
</dbReference>
<dbReference type="RefSeq" id="WP_179705756.1">
    <property type="nucleotide sequence ID" value="NZ_JACCAU010000001.1"/>
</dbReference>
<organism evidence="1 2">
    <name type="scientific">Paraburkholderia bryophila</name>
    <dbReference type="NCBI Taxonomy" id="420952"/>
    <lineage>
        <taxon>Bacteria</taxon>
        <taxon>Pseudomonadati</taxon>
        <taxon>Pseudomonadota</taxon>
        <taxon>Betaproteobacteria</taxon>
        <taxon>Burkholderiales</taxon>
        <taxon>Burkholderiaceae</taxon>
        <taxon>Paraburkholderia</taxon>
    </lineage>
</organism>